<feature type="binding site" evidence="7">
    <location>
        <position position="292"/>
    </location>
    <ligand>
        <name>Mn(2+)</name>
        <dbReference type="ChEBI" id="CHEBI:29035"/>
        <label>1</label>
    </ligand>
</feature>
<comment type="similarity">
    <text evidence="3 7">Belongs to the peptidase M17 family.</text>
</comment>
<dbReference type="EC" id="3.4.11.1" evidence="7"/>
<dbReference type="GO" id="GO:0070006">
    <property type="term" value="F:metalloaminopeptidase activity"/>
    <property type="evidence" value="ECO:0007669"/>
    <property type="project" value="InterPro"/>
</dbReference>
<comment type="catalytic activity">
    <reaction evidence="2 7">
        <text>Release of an N-terminal amino acid, preferentially leucine, but not glutamic or aspartic acids.</text>
        <dbReference type="EC" id="3.4.11.10"/>
    </reaction>
</comment>
<dbReference type="InterPro" id="IPR011356">
    <property type="entry name" value="Leucine_aapep/pepB"/>
</dbReference>
<dbReference type="EC" id="3.4.11.10" evidence="7"/>
<keyword evidence="5 7" id="KW-0645">Protease</keyword>
<dbReference type="GO" id="GO:0030145">
    <property type="term" value="F:manganese ion binding"/>
    <property type="evidence" value="ECO:0007669"/>
    <property type="project" value="UniProtKB-UniRule"/>
</dbReference>
<dbReference type="EMBL" id="QWKX01000043">
    <property type="protein sequence ID" value="RIH76439.1"/>
    <property type="molecule type" value="Genomic_DNA"/>
</dbReference>
<dbReference type="Proteomes" id="UP000266089">
    <property type="component" value="Unassembled WGS sequence"/>
</dbReference>
<dbReference type="GO" id="GO:0005737">
    <property type="term" value="C:cytoplasm"/>
    <property type="evidence" value="ECO:0007669"/>
    <property type="project" value="UniProtKB-SubCell"/>
</dbReference>
<dbReference type="PANTHER" id="PTHR11963:SF23">
    <property type="entry name" value="CYTOSOL AMINOPEPTIDASE"/>
    <property type="match status" value="1"/>
</dbReference>
<dbReference type="AlphaFoldDB" id="A0A399DY60"/>
<comment type="function">
    <text evidence="7">Presumably involved in the processing and regular turnover of intracellular proteins. Catalyzes the removal of unsubstituted N-terminal amino acids from various peptides.</text>
</comment>
<dbReference type="PROSITE" id="PS00631">
    <property type="entry name" value="CYTOSOL_AP"/>
    <property type="match status" value="1"/>
</dbReference>
<keyword evidence="6 7" id="KW-0378">Hydrolase</keyword>
<dbReference type="CDD" id="cd00433">
    <property type="entry name" value="Peptidase_M17"/>
    <property type="match status" value="1"/>
</dbReference>
<feature type="active site" evidence="7">
    <location>
        <position position="373"/>
    </location>
</feature>
<feature type="active site" evidence="7">
    <location>
        <position position="299"/>
    </location>
</feature>
<protein>
    <recommendedName>
        <fullName evidence="7">Probable cytosol aminopeptidase</fullName>
        <ecNumber evidence="7">3.4.11.1</ecNumber>
    </recommendedName>
    <alternativeName>
        <fullName evidence="7">Leucine aminopeptidase</fullName>
        <shortName evidence="7">LAP</shortName>
        <ecNumber evidence="7">3.4.11.10</ecNumber>
    </alternativeName>
    <alternativeName>
        <fullName evidence="7">Leucyl aminopeptidase</fullName>
    </alternativeName>
</protein>
<dbReference type="InterPro" id="IPR023042">
    <property type="entry name" value="Peptidase_M17_leu_NH2_pept"/>
</dbReference>
<dbReference type="NCBIfam" id="NF002083">
    <property type="entry name" value="PRK00913.3-5"/>
    <property type="match status" value="1"/>
</dbReference>
<keyword evidence="7" id="KW-0464">Manganese</keyword>
<dbReference type="Gene3D" id="3.40.630.10">
    <property type="entry name" value="Zn peptidases"/>
    <property type="match status" value="1"/>
</dbReference>
<evidence type="ECO:0000256" key="3">
    <source>
        <dbReference type="ARBA" id="ARBA00009528"/>
    </source>
</evidence>
<dbReference type="PRINTS" id="PR00481">
    <property type="entry name" value="LAMNOPPTDASE"/>
</dbReference>
<feature type="domain" description="Cytosol aminopeptidase" evidence="8">
    <location>
        <begin position="367"/>
        <end position="374"/>
    </location>
</feature>
<evidence type="ECO:0000256" key="4">
    <source>
        <dbReference type="ARBA" id="ARBA00022438"/>
    </source>
</evidence>
<comment type="subcellular location">
    <subcellularLocation>
        <location evidence="7">Cytoplasm</location>
    </subcellularLocation>
</comment>
<dbReference type="SUPFAM" id="SSF52949">
    <property type="entry name" value="Macro domain-like"/>
    <property type="match status" value="1"/>
</dbReference>
<name>A0A399DY60_9DEIN</name>
<reference evidence="9 10" key="1">
    <citation type="submission" date="2018-08" db="EMBL/GenBank/DDBJ databases">
        <title>Meiothermus cateniformans JCM 15151 genome sequencing project.</title>
        <authorList>
            <person name="Da Costa M.S."/>
            <person name="Albuquerque L."/>
            <person name="Raposo P."/>
            <person name="Froufe H.J.C."/>
            <person name="Barroso C.S."/>
            <person name="Egas C."/>
        </authorList>
    </citation>
    <scope>NUCLEOTIDE SEQUENCE [LARGE SCALE GENOMIC DNA]</scope>
    <source>
        <strain evidence="9 10">JCM 15151</strain>
    </source>
</reference>
<evidence type="ECO:0000256" key="5">
    <source>
        <dbReference type="ARBA" id="ARBA00022670"/>
    </source>
</evidence>
<dbReference type="NCBIfam" id="NF002073">
    <property type="entry name" value="PRK00913.1-2"/>
    <property type="match status" value="1"/>
</dbReference>
<proteinExistence type="inferred from homology"/>
<evidence type="ECO:0000313" key="9">
    <source>
        <dbReference type="EMBL" id="RIH76439.1"/>
    </source>
</evidence>
<sequence length="521" mass="55756">MLWDGFLSILTGWSTGRNLCYSSHVMELTLKSARRFVDEIPAPLAVVGVWGGELGEEGNRLDAKCQKTLSKVMGELHFKGDFGETLLINLAQKKGEGPEFALLFGLGKKRGVSLEIVRRAGAKLVREIARLGFKEAVTEVFLAEKFGKKEASYALAEGALLGGYTWNKYKTAGASGKRGEKLRLWLARASGPAVDRAKIVSEAVNYARDLVNEPPNVLTPSELARRAAAMAEELGLEAEVWDEEKIRQAGMGAFYGVAQGSANPPRFIQLTYKPPQPADRVVAMVGKGLTFDTGGYSLKPSESQITMKCDMAGAAAVLGAMRAVAMLKPAVEVRAYVAAAENMISGAAYRVSDVLTSLSGKTIEVLNTDAEGRLTLVDAITYADRQGAELIVELSTLTGACVVALGEKVAGLFANDARWGRQVQEAAERAGEKVWPLPMEEEYLETLKSDTADIKNTHGRSRSGGAITAALFLAEFTDKPLVHLDIAGPAYTEKSHPLGPAGGTGFGVRTLVELLCGAKSD</sequence>
<feature type="binding site" evidence="7">
    <location>
        <position position="371"/>
    </location>
    <ligand>
        <name>Mn(2+)</name>
        <dbReference type="ChEBI" id="CHEBI:29035"/>
        <label>2</label>
    </ligand>
</feature>
<feature type="binding site" evidence="7">
    <location>
        <position position="292"/>
    </location>
    <ligand>
        <name>Mn(2+)</name>
        <dbReference type="ChEBI" id="CHEBI:29035"/>
        <label>2</label>
    </ligand>
</feature>
<evidence type="ECO:0000259" key="8">
    <source>
        <dbReference type="PROSITE" id="PS00631"/>
    </source>
</evidence>
<keyword evidence="4 7" id="KW-0031">Aminopeptidase</keyword>
<dbReference type="InterPro" id="IPR000819">
    <property type="entry name" value="Peptidase_M17_C"/>
</dbReference>
<comment type="cofactor">
    <cofactor evidence="7">
        <name>Mn(2+)</name>
        <dbReference type="ChEBI" id="CHEBI:29035"/>
    </cofactor>
    <text evidence="7">Binds 2 manganese ions per subunit.</text>
</comment>
<organism evidence="9 10">
    <name type="scientific">Meiothermus taiwanensis</name>
    <dbReference type="NCBI Taxonomy" id="172827"/>
    <lineage>
        <taxon>Bacteria</taxon>
        <taxon>Thermotogati</taxon>
        <taxon>Deinococcota</taxon>
        <taxon>Deinococci</taxon>
        <taxon>Thermales</taxon>
        <taxon>Thermaceae</taxon>
        <taxon>Meiothermus</taxon>
    </lineage>
</organism>
<dbReference type="InterPro" id="IPR043472">
    <property type="entry name" value="Macro_dom-like"/>
</dbReference>
<keyword evidence="7" id="KW-0479">Metal-binding</keyword>
<dbReference type="PANTHER" id="PTHR11963">
    <property type="entry name" value="LEUCINE AMINOPEPTIDASE-RELATED"/>
    <property type="match status" value="1"/>
</dbReference>
<feature type="binding site" evidence="7">
    <location>
        <position position="371"/>
    </location>
    <ligand>
        <name>Mn(2+)</name>
        <dbReference type="ChEBI" id="CHEBI:29035"/>
        <label>1</label>
    </ligand>
</feature>
<dbReference type="Gene3D" id="3.40.220.10">
    <property type="entry name" value="Leucine Aminopeptidase, subunit E, domain 1"/>
    <property type="match status" value="1"/>
</dbReference>
<feature type="binding site" evidence="7">
    <location>
        <position position="287"/>
    </location>
    <ligand>
        <name>Mn(2+)</name>
        <dbReference type="ChEBI" id="CHEBI:29035"/>
        <label>2</label>
    </ligand>
</feature>
<feature type="binding site" evidence="7">
    <location>
        <position position="310"/>
    </location>
    <ligand>
        <name>Mn(2+)</name>
        <dbReference type="ChEBI" id="CHEBI:29035"/>
        <label>2</label>
    </ligand>
</feature>
<dbReference type="HAMAP" id="MF_00181">
    <property type="entry name" value="Cytosol_peptidase_M17"/>
    <property type="match status" value="1"/>
</dbReference>
<comment type="catalytic activity">
    <reaction evidence="1 7">
        <text>Release of an N-terminal amino acid, Xaa-|-Yaa-, in which Xaa is preferably Leu, but may be other amino acids including Pro although not Arg or Lys, and Yaa may be Pro. Amino acid amides and methyl esters are also readily hydrolyzed, but rates on arylamides are exceedingly low.</text>
        <dbReference type="EC" id="3.4.11.1"/>
    </reaction>
</comment>
<comment type="caution">
    <text evidence="9">The sequence shown here is derived from an EMBL/GenBank/DDBJ whole genome shotgun (WGS) entry which is preliminary data.</text>
</comment>
<evidence type="ECO:0000256" key="7">
    <source>
        <dbReference type="HAMAP-Rule" id="MF_00181"/>
    </source>
</evidence>
<dbReference type="InterPro" id="IPR008283">
    <property type="entry name" value="Peptidase_M17_N"/>
</dbReference>
<evidence type="ECO:0000313" key="10">
    <source>
        <dbReference type="Proteomes" id="UP000266089"/>
    </source>
</evidence>
<feature type="binding site" evidence="7">
    <location>
        <position position="369"/>
    </location>
    <ligand>
        <name>Mn(2+)</name>
        <dbReference type="ChEBI" id="CHEBI:29035"/>
        <label>1</label>
    </ligand>
</feature>
<dbReference type="GO" id="GO:0006508">
    <property type="term" value="P:proteolysis"/>
    <property type="evidence" value="ECO:0007669"/>
    <property type="project" value="UniProtKB-KW"/>
</dbReference>
<dbReference type="SUPFAM" id="SSF53187">
    <property type="entry name" value="Zn-dependent exopeptidases"/>
    <property type="match status" value="1"/>
</dbReference>
<gene>
    <name evidence="7 9" type="primary">pepA</name>
    <name evidence="9" type="ORF">Mcate_01781</name>
</gene>
<dbReference type="Pfam" id="PF02789">
    <property type="entry name" value="Peptidase_M17_N"/>
    <property type="match status" value="1"/>
</dbReference>
<evidence type="ECO:0000256" key="6">
    <source>
        <dbReference type="ARBA" id="ARBA00022801"/>
    </source>
</evidence>
<keyword evidence="7" id="KW-0963">Cytoplasm</keyword>
<evidence type="ECO:0000256" key="1">
    <source>
        <dbReference type="ARBA" id="ARBA00000135"/>
    </source>
</evidence>
<dbReference type="Pfam" id="PF00883">
    <property type="entry name" value="Peptidase_M17"/>
    <property type="match status" value="1"/>
</dbReference>
<accession>A0A399DY60</accession>
<evidence type="ECO:0000256" key="2">
    <source>
        <dbReference type="ARBA" id="ARBA00000967"/>
    </source>
</evidence>